<keyword evidence="14" id="KW-1185">Reference proteome</keyword>
<dbReference type="STRING" id="289078.A0A2X0MFD0"/>
<dbReference type="UniPathway" id="UPA00138"/>
<dbReference type="Proteomes" id="UP000249723">
    <property type="component" value="Unassembled WGS sequence"/>
</dbReference>
<protein>
    <recommendedName>
        <fullName evidence="7 11">Triosephosphate isomerase</fullName>
        <ecNumber evidence="6 11">5.3.1.1</ecNumber>
    </recommendedName>
</protein>
<evidence type="ECO:0000256" key="7">
    <source>
        <dbReference type="ARBA" id="ARBA00019397"/>
    </source>
</evidence>
<dbReference type="SUPFAM" id="SSF51351">
    <property type="entry name" value="Triosephosphate isomerase (TIM)"/>
    <property type="match status" value="1"/>
</dbReference>
<evidence type="ECO:0000256" key="3">
    <source>
        <dbReference type="ARBA" id="ARBA00004742"/>
    </source>
</evidence>
<comment type="catalytic activity">
    <reaction evidence="1 11">
        <text>D-glyceraldehyde 3-phosphate = dihydroxyacetone phosphate</text>
        <dbReference type="Rhea" id="RHEA:18585"/>
        <dbReference type="ChEBI" id="CHEBI:57642"/>
        <dbReference type="ChEBI" id="CHEBI:59776"/>
        <dbReference type="EC" id="5.3.1.1"/>
    </reaction>
</comment>
<dbReference type="GO" id="GO:0006094">
    <property type="term" value="P:gluconeogenesis"/>
    <property type="evidence" value="ECO:0007669"/>
    <property type="project" value="UniProtKB-UniPathway"/>
</dbReference>
<dbReference type="EC" id="5.3.1.1" evidence="6 11"/>
<evidence type="ECO:0000256" key="6">
    <source>
        <dbReference type="ARBA" id="ARBA00011940"/>
    </source>
</evidence>
<evidence type="ECO:0000313" key="13">
    <source>
        <dbReference type="EMBL" id="SCZ95686.1"/>
    </source>
</evidence>
<comment type="similarity">
    <text evidence="4 11">Belongs to the triosephosphate isomerase family.</text>
</comment>
<dbReference type="CDD" id="cd00311">
    <property type="entry name" value="TIM"/>
    <property type="match status" value="1"/>
</dbReference>
<dbReference type="GO" id="GO:0006096">
    <property type="term" value="P:glycolytic process"/>
    <property type="evidence" value="ECO:0007669"/>
    <property type="project" value="UniProtKB-UniPathway"/>
</dbReference>
<comment type="subunit">
    <text evidence="5">Homodimer.</text>
</comment>
<dbReference type="OrthoDB" id="6715177at2759"/>
<dbReference type="Gene3D" id="3.20.20.70">
    <property type="entry name" value="Aldolase class I"/>
    <property type="match status" value="1"/>
</dbReference>
<evidence type="ECO:0000256" key="5">
    <source>
        <dbReference type="ARBA" id="ARBA00011738"/>
    </source>
</evidence>
<name>A0A2X0MFD0_9BASI</name>
<dbReference type="InterPro" id="IPR000652">
    <property type="entry name" value="Triosephosphate_isomerase"/>
</dbReference>
<dbReference type="FunFam" id="3.20.20.70:FF:000025">
    <property type="entry name" value="Triosephosphate isomerase"/>
    <property type="match status" value="1"/>
</dbReference>
<accession>A0A2X0MFD0</accession>
<evidence type="ECO:0000313" key="14">
    <source>
        <dbReference type="Proteomes" id="UP000249723"/>
    </source>
</evidence>
<dbReference type="PANTHER" id="PTHR21139">
    <property type="entry name" value="TRIOSEPHOSPHATE ISOMERASE"/>
    <property type="match status" value="1"/>
</dbReference>
<dbReference type="GO" id="GO:0004807">
    <property type="term" value="F:triose-phosphate isomerase activity"/>
    <property type="evidence" value="ECO:0007669"/>
    <property type="project" value="UniProtKB-EC"/>
</dbReference>
<evidence type="ECO:0000256" key="12">
    <source>
        <dbReference type="SAM" id="MobiDB-lite"/>
    </source>
</evidence>
<dbReference type="AlphaFoldDB" id="A0A2X0MFD0"/>
<dbReference type="NCBIfam" id="TIGR00419">
    <property type="entry name" value="tim"/>
    <property type="match status" value="1"/>
</dbReference>
<dbReference type="GO" id="GO:0019563">
    <property type="term" value="P:glycerol catabolic process"/>
    <property type="evidence" value="ECO:0007669"/>
    <property type="project" value="TreeGrafter"/>
</dbReference>
<evidence type="ECO:0000256" key="4">
    <source>
        <dbReference type="ARBA" id="ARBA00007422"/>
    </source>
</evidence>
<evidence type="ECO:0000256" key="8">
    <source>
        <dbReference type="ARBA" id="ARBA00022432"/>
    </source>
</evidence>
<dbReference type="PANTHER" id="PTHR21139:SF41">
    <property type="entry name" value="TRIOSEPHOSPHATE ISOMERASE"/>
    <property type="match status" value="1"/>
</dbReference>
<comment type="pathway">
    <text evidence="2 11">Carbohydrate degradation; glycolysis; D-glyceraldehyde 3-phosphate from glycerone phosphate: step 1/1.</text>
</comment>
<dbReference type="Pfam" id="PF00121">
    <property type="entry name" value="TIM"/>
    <property type="match status" value="1"/>
</dbReference>
<sequence length="285" mass="31109">MTERPRAATSARWSLSLPAPPPSHSSPPFFINMARKFLVGGNFKMNGDLDTLTTLLTQFNEAKLDPNVEVIISPPALYLIPLKEHARKEIAIAAQNAHQLGSGAYTGEISQQLKDVGLKWVILGHSERRTLFHESDELIAEKTAAAIKEGISVILCCGESLEERKAEKTVEVNIRQLRAVAKVLSKDDWKHVVIAYEPIWAIGTGLVATPQQAQDVHKEIRAWLSKEISPEVGAETRIIYGGSVNEKNAKELAACPDIDGFLVGGASLKPSFVQIVNCKTEGGKL</sequence>
<dbReference type="PROSITE" id="PS51440">
    <property type="entry name" value="TIM_2"/>
    <property type="match status" value="1"/>
</dbReference>
<dbReference type="InterPro" id="IPR022896">
    <property type="entry name" value="TrioseP_Isoase_bac/euk"/>
</dbReference>
<dbReference type="InterPro" id="IPR035990">
    <property type="entry name" value="TIM_sf"/>
</dbReference>
<keyword evidence="8 11" id="KW-0312">Gluconeogenesis</keyword>
<keyword evidence="10 11" id="KW-0413">Isomerase</keyword>
<evidence type="ECO:0000256" key="10">
    <source>
        <dbReference type="ARBA" id="ARBA00023235"/>
    </source>
</evidence>
<reference evidence="14" key="1">
    <citation type="submission" date="2016-10" db="EMBL/GenBank/DDBJ databases">
        <authorList>
            <person name="Jeantristanb JTB J.-T."/>
            <person name="Ricardo R."/>
        </authorList>
    </citation>
    <scope>NUCLEOTIDE SEQUENCE [LARGE SCALE GENOMIC DNA]</scope>
</reference>
<dbReference type="InterPro" id="IPR013785">
    <property type="entry name" value="Aldolase_TIM"/>
</dbReference>
<dbReference type="HAMAP" id="MF_00147_B">
    <property type="entry name" value="TIM_B"/>
    <property type="match status" value="1"/>
</dbReference>
<evidence type="ECO:0000256" key="9">
    <source>
        <dbReference type="ARBA" id="ARBA00023152"/>
    </source>
</evidence>
<dbReference type="InterPro" id="IPR020861">
    <property type="entry name" value="Triosephosphate_isomerase_AS"/>
</dbReference>
<organism evidence="13 14">
    <name type="scientific">Microbotryum saponariae</name>
    <dbReference type="NCBI Taxonomy" id="289078"/>
    <lineage>
        <taxon>Eukaryota</taxon>
        <taxon>Fungi</taxon>
        <taxon>Dikarya</taxon>
        <taxon>Basidiomycota</taxon>
        <taxon>Pucciniomycotina</taxon>
        <taxon>Microbotryomycetes</taxon>
        <taxon>Microbotryales</taxon>
        <taxon>Microbotryaceae</taxon>
        <taxon>Microbotryum</taxon>
    </lineage>
</organism>
<dbReference type="UniPathway" id="UPA00109">
    <property type="reaction ID" value="UER00189"/>
</dbReference>
<dbReference type="EMBL" id="FMWP01000087">
    <property type="protein sequence ID" value="SCZ95686.1"/>
    <property type="molecule type" value="Genomic_DNA"/>
</dbReference>
<dbReference type="PROSITE" id="PS00171">
    <property type="entry name" value="TIM_1"/>
    <property type="match status" value="1"/>
</dbReference>
<dbReference type="GO" id="GO:0005829">
    <property type="term" value="C:cytosol"/>
    <property type="evidence" value="ECO:0007669"/>
    <property type="project" value="TreeGrafter"/>
</dbReference>
<evidence type="ECO:0000256" key="2">
    <source>
        <dbReference type="ARBA" id="ARBA00004680"/>
    </source>
</evidence>
<evidence type="ECO:0000256" key="1">
    <source>
        <dbReference type="ARBA" id="ARBA00000474"/>
    </source>
</evidence>
<feature type="region of interest" description="Disordered" evidence="12">
    <location>
        <begin position="1"/>
        <end position="23"/>
    </location>
</feature>
<dbReference type="GO" id="GO:0046166">
    <property type="term" value="P:glyceraldehyde-3-phosphate biosynthetic process"/>
    <property type="evidence" value="ECO:0007669"/>
    <property type="project" value="TreeGrafter"/>
</dbReference>
<proteinExistence type="inferred from homology"/>
<gene>
    <name evidence="13" type="ORF">BZ3500_MVSOF-1268-A1-R1_CHR8-1G09729</name>
</gene>
<comment type="pathway">
    <text evidence="3 11">Carbohydrate biosynthesis; gluconeogenesis.</text>
</comment>
<evidence type="ECO:0000256" key="11">
    <source>
        <dbReference type="RuleBase" id="RU363013"/>
    </source>
</evidence>
<keyword evidence="9 11" id="KW-0324">Glycolysis</keyword>